<keyword evidence="2" id="KW-1185">Reference proteome</keyword>
<accession>A0ABD0K076</accession>
<evidence type="ECO:0000313" key="1">
    <source>
        <dbReference type="EMBL" id="KAK7480489.1"/>
    </source>
</evidence>
<evidence type="ECO:0000313" key="2">
    <source>
        <dbReference type="Proteomes" id="UP001519460"/>
    </source>
</evidence>
<organism evidence="1 2">
    <name type="scientific">Batillaria attramentaria</name>
    <dbReference type="NCBI Taxonomy" id="370345"/>
    <lineage>
        <taxon>Eukaryota</taxon>
        <taxon>Metazoa</taxon>
        <taxon>Spiralia</taxon>
        <taxon>Lophotrochozoa</taxon>
        <taxon>Mollusca</taxon>
        <taxon>Gastropoda</taxon>
        <taxon>Caenogastropoda</taxon>
        <taxon>Sorbeoconcha</taxon>
        <taxon>Cerithioidea</taxon>
        <taxon>Batillariidae</taxon>
        <taxon>Batillaria</taxon>
    </lineage>
</organism>
<feature type="non-terminal residue" evidence="1">
    <location>
        <position position="1"/>
    </location>
</feature>
<dbReference type="Proteomes" id="UP001519460">
    <property type="component" value="Unassembled WGS sequence"/>
</dbReference>
<dbReference type="EMBL" id="JACVVK020000281">
    <property type="protein sequence ID" value="KAK7480489.1"/>
    <property type="molecule type" value="Genomic_DNA"/>
</dbReference>
<sequence length="161" mass="17675">WQQPKLELNGGPESDHSRTAVNPNLFLSPSAQCLPSPATKTCLGPDNTTTERWFHIHQSEPSALATNQNRFSVLKGGHSSLRLKALYSKTPNLISVAFRGQSSTVSEIPTSQTAHKAKPSSGKGSVRTEKCCYHARKERYETETSSVSFTNALRGGDWFVQ</sequence>
<proteinExistence type="predicted"/>
<protein>
    <submittedName>
        <fullName evidence="1">Uncharacterized protein</fullName>
    </submittedName>
</protein>
<reference evidence="1 2" key="1">
    <citation type="journal article" date="2023" name="Sci. Data">
        <title>Genome assembly of the Korean intertidal mud-creeper Batillaria attramentaria.</title>
        <authorList>
            <person name="Patra A.K."/>
            <person name="Ho P.T."/>
            <person name="Jun S."/>
            <person name="Lee S.J."/>
            <person name="Kim Y."/>
            <person name="Won Y.J."/>
        </authorList>
    </citation>
    <scope>NUCLEOTIDE SEQUENCE [LARGE SCALE GENOMIC DNA]</scope>
    <source>
        <strain evidence="1">Wonlab-2016</strain>
    </source>
</reference>
<name>A0ABD0K076_9CAEN</name>
<dbReference type="AlphaFoldDB" id="A0ABD0K076"/>
<gene>
    <name evidence="1" type="ORF">BaRGS_00028306</name>
</gene>
<comment type="caution">
    <text evidence="1">The sequence shown here is derived from an EMBL/GenBank/DDBJ whole genome shotgun (WGS) entry which is preliminary data.</text>
</comment>